<keyword evidence="15" id="KW-1185">Reference proteome</keyword>
<comment type="subunit">
    <text evidence="7">Homodimer. Forms a stable heterotetrameric complex of 2 MoeB and 2 MoaD during adenylation of MoaD.</text>
</comment>
<dbReference type="EC" id="2.7.7.80" evidence="8"/>
<evidence type="ECO:0000256" key="5">
    <source>
        <dbReference type="ARBA" id="ARBA00052218"/>
    </source>
</evidence>
<evidence type="ECO:0000256" key="7">
    <source>
        <dbReference type="ARBA" id="ARBA00063809"/>
    </source>
</evidence>
<comment type="similarity">
    <text evidence="1">Belongs to the HesA/MoeB/ThiF family.</text>
</comment>
<dbReference type="InterPro" id="IPR045886">
    <property type="entry name" value="ThiF/MoeB/HesA"/>
</dbReference>
<dbReference type="RefSeq" id="WP_184195368.1">
    <property type="nucleotide sequence ID" value="NZ_BMOX01000023.1"/>
</dbReference>
<dbReference type="PANTHER" id="PTHR10953:SF102">
    <property type="entry name" value="ADENYLYLTRANSFERASE AND SULFURTRANSFERASE MOCS3"/>
    <property type="match status" value="1"/>
</dbReference>
<dbReference type="InterPro" id="IPR000594">
    <property type="entry name" value="ThiF_NAD_FAD-bd"/>
</dbReference>
<keyword evidence="2 14" id="KW-0808">Transferase</keyword>
<keyword evidence="14" id="KW-0548">Nucleotidyltransferase</keyword>
<comment type="catalytic activity">
    <reaction evidence="5">
        <text>[molybdopterin-synthase sulfur-carrier protein]-C-terminal Gly-Gly + ATP + H(+) = [molybdopterin-synthase sulfur-carrier protein]-C-terminal Gly-Gly-AMP + diphosphate</text>
        <dbReference type="Rhea" id="RHEA:43616"/>
        <dbReference type="Rhea" id="RHEA-COMP:12159"/>
        <dbReference type="Rhea" id="RHEA-COMP:12202"/>
        <dbReference type="ChEBI" id="CHEBI:15378"/>
        <dbReference type="ChEBI" id="CHEBI:30616"/>
        <dbReference type="ChEBI" id="CHEBI:33019"/>
        <dbReference type="ChEBI" id="CHEBI:90618"/>
        <dbReference type="ChEBI" id="CHEBI:90778"/>
        <dbReference type="EC" id="2.7.7.80"/>
    </reaction>
</comment>
<keyword evidence="3" id="KW-0547">Nucleotide-binding</keyword>
<evidence type="ECO:0000256" key="1">
    <source>
        <dbReference type="ARBA" id="ARBA00009919"/>
    </source>
</evidence>
<comment type="function">
    <text evidence="6">Catalyzes the adenylation by ATP of the carboxyl group of the C-terminal glycine of sulfur carrier protein MoaD.</text>
</comment>
<organism evidence="14 15">
    <name type="scientific">Polymorphobacter multimanifer</name>
    <dbReference type="NCBI Taxonomy" id="1070431"/>
    <lineage>
        <taxon>Bacteria</taxon>
        <taxon>Pseudomonadati</taxon>
        <taxon>Pseudomonadota</taxon>
        <taxon>Alphaproteobacteria</taxon>
        <taxon>Sphingomonadales</taxon>
        <taxon>Sphingosinicellaceae</taxon>
        <taxon>Polymorphobacter</taxon>
    </lineage>
</organism>
<dbReference type="Proteomes" id="UP000538147">
    <property type="component" value="Unassembled WGS sequence"/>
</dbReference>
<sequence length="262" mass="26589">MADLSDAELDRYARQLILKELGGAGQQRLKAARVALVGMGGLGCPAALYLAAAGVGALTLIDDDVVSLDNLQRQILYTVDDIGRPKVEAAAARLAALNPHVALHPVAARLDTDNAPSLLEGHDLILDGSDSFATRLRVNAAAVALGIPLVSGAIGAFDGQVAVFAGHLPQAPCYQCFTGPAIDRPGVSCADQGVLGPTAGIIGAFMAQEALRALTGFGAGQTGQLMIHDGLSGRMRRAACPKDPGCSVCGAACGLSGAAISR</sequence>
<name>A0A841L248_9SPHN</name>
<dbReference type="GO" id="GO:0008146">
    <property type="term" value="F:sulfotransferase activity"/>
    <property type="evidence" value="ECO:0007669"/>
    <property type="project" value="TreeGrafter"/>
</dbReference>
<evidence type="ECO:0000256" key="2">
    <source>
        <dbReference type="ARBA" id="ARBA00022679"/>
    </source>
</evidence>
<dbReference type="GO" id="GO:0005524">
    <property type="term" value="F:ATP binding"/>
    <property type="evidence" value="ECO:0007669"/>
    <property type="project" value="UniProtKB-KW"/>
</dbReference>
<dbReference type="PANTHER" id="PTHR10953">
    <property type="entry name" value="UBIQUITIN-ACTIVATING ENZYME E1"/>
    <property type="match status" value="1"/>
</dbReference>
<dbReference type="Gene3D" id="3.40.50.720">
    <property type="entry name" value="NAD(P)-binding Rossmann-like Domain"/>
    <property type="match status" value="1"/>
</dbReference>
<proteinExistence type="inferred from homology"/>
<evidence type="ECO:0000256" key="10">
    <source>
        <dbReference type="ARBA" id="ARBA00075110"/>
    </source>
</evidence>
<dbReference type="Pfam" id="PF00899">
    <property type="entry name" value="ThiF"/>
    <property type="match status" value="1"/>
</dbReference>
<evidence type="ECO:0000256" key="3">
    <source>
        <dbReference type="ARBA" id="ARBA00022741"/>
    </source>
</evidence>
<evidence type="ECO:0000256" key="4">
    <source>
        <dbReference type="ARBA" id="ARBA00022840"/>
    </source>
</evidence>
<dbReference type="GO" id="GO:0005829">
    <property type="term" value="C:cytosol"/>
    <property type="evidence" value="ECO:0007669"/>
    <property type="project" value="TreeGrafter"/>
</dbReference>
<evidence type="ECO:0000256" key="9">
    <source>
        <dbReference type="ARBA" id="ARBA00073635"/>
    </source>
</evidence>
<evidence type="ECO:0000256" key="8">
    <source>
        <dbReference type="ARBA" id="ARBA00066884"/>
    </source>
</evidence>
<dbReference type="EMBL" id="JACIIV010000004">
    <property type="protein sequence ID" value="MBB6226510.1"/>
    <property type="molecule type" value="Genomic_DNA"/>
</dbReference>
<evidence type="ECO:0000256" key="6">
    <source>
        <dbReference type="ARBA" id="ARBA00055169"/>
    </source>
</evidence>
<evidence type="ECO:0000313" key="15">
    <source>
        <dbReference type="Proteomes" id="UP000538147"/>
    </source>
</evidence>
<dbReference type="FunFam" id="3.40.50.720:FF:000033">
    <property type="entry name" value="Adenylyltransferase and sulfurtransferase MOCS3"/>
    <property type="match status" value="1"/>
</dbReference>
<evidence type="ECO:0000313" key="14">
    <source>
        <dbReference type="EMBL" id="MBB6226510.1"/>
    </source>
</evidence>
<reference evidence="14 15" key="1">
    <citation type="submission" date="2020-08" db="EMBL/GenBank/DDBJ databases">
        <title>Genomic Encyclopedia of Type Strains, Phase IV (KMG-IV): sequencing the most valuable type-strain genomes for metagenomic binning, comparative biology and taxonomic classification.</title>
        <authorList>
            <person name="Goeker M."/>
        </authorList>
    </citation>
    <scope>NUCLEOTIDE SEQUENCE [LARGE SCALE GENOMIC DNA]</scope>
    <source>
        <strain evidence="14 15">DSM 102189</strain>
    </source>
</reference>
<protein>
    <recommendedName>
        <fullName evidence="9">Molybdopterin-synthase adenylyltransferase</fullName>
        <ecNumber evidence="8">2.7.7.80</ecNumber>
    </recommendedName>
    <alternativeName>
        <fullName evidence="12">MoaD protein adenylase</fullName>
    </alternativeName>
    <alternativeName>
        <fullName evidence="10">Molybdopterin-converting factor subunit 1 adenylase</fullName>
    </alternativeName>
    <alternativeName>
        <fullName evidence="11">Sulfur carrier protein MoaD adenylyltransferase</fullName>
    </alternativeName>
</protein>
<dbReference type="GO" id="GO:0004792">
    <property type="term" value="F:thiosulfate-cyanide sulfurtransferase activity"/>
    <property type="evidence" value="ECO:0007669"/>
    <property type="project" value="TreeGrafter"/>
</dbReference>
<feature type="domain" description="THIF-type NAD/FAD binding fold" evidence="13">
    <location>
        <begin position="12"/>
        <end position="248"/>
    </location>
</feature>
<dbReference type="GO" id="GO:0008641">
    <property type="term" value="F:ubiquitin-like modifier activating enzyme activity"/>
    <property type="evidence" value="ECO:0007669"/>
    <property type="project" value="InterPro"/>
</dbReference>
<gene>
    <name evidence="14" type="ORF">FHS79_000667</name>
</gene>
<dbReference type="NCBIfam" id="NF004281">
    <property type="entry name" value="PRK05690.1"/>
    <property type="match status" value="1"/>
</dbReference>
<comment type="caution">
    <text evidence="14">The sequence shown here is derived from an EMBL/GenBank/DDBJ whole genome shotgun (WGS) entry which is preliminary data.</text>
</comment>
<dbReference type="CDD" id="cd00757">
    <property type="entry name" value="ThiF_MoeB_HesA_family"/>
    <property type="match status" value="1"/>
</dbReference>
<evidence type="ECO:0000256" key="11">
    <source>
        <dbReference type="ARBA" id="ARBA00075328"/>
    </source>
</evidence>
<accession>A0A841L248</accession>
<dbReference type="InterPro" id="IPR035985">
    <property type="entry name" value="Ubiquitin-activating_enz"/>
</dbReference>
<keyword evidence="4" id="KW-0067">ATP-binding</keyword>
<dbReference type="AlphaFoldDB" id="A0A841L248"/>
<dbReference type="GO" id="GO:0061605">
    <property type="term" value="F:molybdopterin-synthase adenylyltransferase activity"/>
    <property type="evidence" value="ECO:0007669"/>
    <property type="project" value="UniProtKB-EC"/>
</dbReference>
<dbReference type="SUPFAM" id="SSF69572">
    <property type="entry name" value="Activating enzymes of the ubiquitin-like proteins"/>
    <property type="match status" value="1"/>
</dbReference>
<evidence type="ECO:0000256" key="12">
    <source>
        <dbReference type="ARBA" id="ARBA00078531"/>
    </source>
</evidence>
<evidence type="ECO:0000259" key="13">
    <source>
        <dbReference type="Pfam" id="PF00899"/>
    </source>
</evidence>